<proteinExistence type="predicted"/>
<dbReference type="SUPFAM" id="SSF52096">
    <property type="entry name" value="ClpP/crotonase"/>
    <property type="match status" value="1"/>
</dbReference>
<protein>
    <submittedName>
        <fullName evidence="1">Enoyl-CoA hydratase/carnithine racemase</fullName>
    </submittedName>
</protein>
<dbReference type="PANTHER" id="PTHR11941:SF54">
    <property type="entry name" value="ENOYL-COA HYDRATASE, MITOCHONDRIAL"/>
    <property type="match status" value="1"/>
</dbReference>
<comment type="caution">
    <text evidence="1">The sequence shown here is derived from an EMBL/GenBank/DDBJ whole genome shotgun (WGS) entry which is preliminary data.</text>
</comment>
<evidence type="ECO:0000313" key="2">
    <source>
        <dbReference type="Proteomes" id="UP000562395"/>
    </source>
</evidence>
<name>A0A7W5ZVU6_9SPHN</name>
<dbReference type="EMBL" id="JACICY010000002">
    <property type="protein sequence ID" value="MBB3860184.1"/>
    <property type="molecule type" value="Genomic_DNA"/>
</dbReference>
<dbReference type="CDD" id="cd06558">
    <property type="entry name" value="crotonase-like"/>
    <property type="match status" value="1"/>
</dbReference>
<dbReference type="GO" id="GO:0006635">
    <property type="term" value="P:fatty acid beta-oxidation"/>
    <property type="evidence" value="ECO:0007669"/>
    <property type="project" value="TreeGrafter"/>
</dbReference>
<dbReference type="InterPro" id="IPR001753">
    <property type="entry name" value="Enoyl-CoA_hydra/iso"/>
</dbReference>
<dbReference type="AlphaFoldDB" id="A0A7W5ZVU6"/>
<dbReference type="Pfam" id="PF00378">
    <property type="entry name" value="ECH_1"/>
    <property type="match status" value="1"/>
</dbReference>
<accession>A0A7W5ZVU6</accession>
<keyword evidence="2" id="KW-1185">Reference proteome</keyword>
<sequence length="247" mass="25357">MPVNTEIALDGRVAVIRLDRPGALNALGGKLLDALDAALDSVASLPDARVVVITGSDKVFSVGADLKEALPDRDERIARMHRLALRITGFPLPTIAAIEGWALGGGMELAMACTFRVAAPGAKLGLPEIKLGVIPSYGGTQLAPRLIGNSRALELLCLGDPITAERAEAIGLVNWLAPEQGGALALAMQRAGALAERHPAAIRAARQAVDEGSALALDAGLAVEARVSAALMSGTDAPDAAAAFRAR</sequence>
<dbReference type="PANTHER" id="PTHR11941">
    <property type="entry name" value="ENOYL-COA HYDRATASE-RELATED"/>
    <property type="match status" value="1"/>
</dbReference>
<dbReference type="Proteomes" id="UP000562395">
    <property type="component" value="Unassembled WGS sequence"/>
</dbReference>
<gene>
    <name evidence="1" type="ORF">GGQ88_001445</name>
</gene>
<reference evidence="1 2" key="1">
    <citation type="submission" date="2020-08" db="EMBL/GenBank/DDBJ databases">
        <title>Genomic Encyclopedia of Type Strains, Phase IV (KMG-IV): sequencing the most valuable type-strain genomes for metagenomic binning, comparative biology and taxonomic classification.</title>
        <authorList>
            <person name="Goeker M."/>
        </authorList>
    </citation>
    <scope>NUCLEOTIDE SEQUENCE [LARGE SCALE GENOMIC DNA]</scope>
    <source>
        <strain evidence="1 2">DSM 14552</strain>
    </source>
</reference>
<organism evidence="1 2">
    <name type="scientific">Novosphingobium hassiacum</name>
    <dbReference type="NCBI Taxonomy" id="173676"/>
    <lineage>
        <taxon>Bacteria</taxon>
        <taxon>Pseudomonadati</taxon>
        <taxon>Pseudomonadota</taxon>
        <taxon>Alphaproteobacteria</taxon>
        <taxon>Sphingomonadales</taxon>
        <taxon>Sphingomonadaceae</taxon>
        <taxon>Novosphingobium</taxon>
    </lineage>
</organism>
<dbReference type="Gene3D" id="3.90.226.10">
    <property type="entry name" value="2-enoyl-CoA Hydratase, Chain A, domain 1"/>
    <property type="match status" value="1"/>
</dbReference>
<dbReference type="GO" id="GO:0003824">
    <property type="term" value="F:catalytic activity"/>
    <property type="evidence" value="ECO:0007669"/>
    <property type="project" value="UniProtKB-ARBA"/>
</dbReference>
<evidence type="ECO:0000313" key="1">
    <source>
        <dbReference type="EMBL" id="MBB3860184.1"/>
    </source>
</evidence>
<dbReference type="RefSeq" id="WP_183612420.1">
    <property type="nucleotide sequence ID" value="NZ_JACICY010000002.1"/>
</dbReference>
<dbReference type="InterPro" id="IPR029045">
    <property type="entry name" value="ClpP/crotonase-like_dom_sf"/>
</dbReference>